<dbReference type="RefSeq" id="WP_009501957.1">
    <property type="nucleotide sequence ID" value="NZ_ANIN01000002.1"/>
</dbReference>
<keyword evidence="6 12" id="KW-0547">Nucleotide-binding</keyword>
<feature type="coiled-coil region" evidence="13">
    <location>
        <begin position="725"/>
        <end position="784"/>
    </location>
</feature>
<accession>L2F7G6</accession>
<dbReference type="Proteomes" id="UP000023795">
    <property type="component" value="Unassembled WGS sequence"/>
</dbReference>
<keyword evidence="5 12" id="KW-0479">Metal-binding</keyword>
<evidence type="ECO:0000256" key="12">
    <source>
        <dbReference type="HAMAP-Rule" id="MF_00036"/>
    </source>
</evidence>
<dbReference type="FunFam" id="3.30.930.10:FF:000004">
    <property type="entry name" value="Alanine--tRNA ligase"/>
    <property type="match status" value="1"/>
</dbReference>
<comment type="similarity">
    <text evidence="2 12">Belongs to the class-II aminoacyl-tRNA synthetase family.</text>
</comment>
<evidence type="ECO:0000256" key="5">
    <source>
        <dbReference type="ARBA" id="ARBA00022723"/>
    </source>
</evidence>
<dbReference type="SUPFAM" id="SSF55186">
    <property type="entry name" value="ThrRS/AlaRS common domain"/>
    <property type="match status" value="1"/>
</dbReference>
<feature type="binding site" evidence="12">
    <location>
        <position position="684"/>
    </location>
    <ligand>
        <name>Zn(2+)</name>
        <dbReference type="ChEBI" id="CHEBI:29105"/>
    </ligand>
</feature>
<feature type="binding site" evidence="12">
    <location>
        <position position="688"/>
    </location>
    <ligand>
        <name>Zn(2+)</name>
        <dbReference type="ChEBI" id="CHEBI:29105"/>
    </ligand>
</feature>
<dbReference type="PANTHER" id="PTHR11777:SF9">
    <property type="entry name" value="ALANINE--TRNA LIGASE, CYTOPLASMIC"/>
    <property type="match status" value="1"/>
</dbReference>
<dbReference type="NCBIfam" id="TIGR00344">
    <property type="entry name" value="alaS"/>
    <property type="match status" value="1"/>
</dbReference>
<dbReference type="Gene3D" id="3.10.310.40">
    <property type="match status" value="1"/>
</dbReference>
<dbReference type="InterPro" id="IPR045864">
    <property type="entry name" value="aa-tRNA-synth_II/BPL/LPL"/>
</dbReference>
<dbReference type="AlphaFoldDB" id="L2F7G6"/>
<dbReference type="Gene3D" id="3.30.54.20">
    <property type="match status" value="1"/>
</dbReference>
<dbReference type="InterPro" id="IPR002318">
    <property type="entry name" value="Ala-tRNA-lgiase_IIc"/>
</dbReference>
<dbReference type="Gene3D" id="3.30.980.10">
    <property type="entry name" value="Threonyl-trna Synthetase, Chain A, domain 2"/>
    <property type="match status" value="1"/>
</dbReference>
<comment type="caution">
    <text evidence="15">The sequence shown here is derived from an EMBL/GenBank/DDBJ whole genome shotgun (WGS) entry which is preliminary data.</text>
</comment>
<dbReference type="SUPFAM" id="SSF50447">
    <property type="entry name" value="Translation proteins"/>
    <property type="match status" value="1"/>
</dbReference>
<evidence type="ECO:0000313" key="15">
    <source>
        <dbReference type="EMBL" id="ELA08403.1"/>
    </source>
</evidence>
<evidence type="ECO:0000256" key="13">
    <source>
        <dbReference type="SAM" id="Coils"/>
    </source>
</evidence>
<dbReference type="eggNOG" id="COG0013">
    <property type="taxonomic scope" value="Bacteria"/>
</dbReference>
<dbReference type="FunFam" id="2.40.30.130:FF:000001">
    <property type="entry name" value="Alanine--tRNA ligase"/>
    <property type="match status" value="1"/>
</dbReference>
<dbReference type="InterPro" id="IPR018162">
    <property type="entry name" value="Ala-tRNA-ligase_IIc_anticod-bd"/>
</dbReference>
<dbReference type="InterPro" id="IPR003156">
    <property type="entry name" value="DHHA1_dom"/>
</dbReference>
<comment type="cofactor">
    <cofactor evidence="12">
        <name>Zn(2+)</name>
        <dbReference type="ChEBI" id="CHEBI:29105"/>
    </cofactor>
    <text evidence="12">Binds 1 zinc ion per subunit.</text>
</comment>
<dbReference type="GO" id="GO:0006419">
    <property type="term" value="P:alanyl-tRNA aminoacylation"/>
    <property type="evidence" value="ECO:0007669"/>
    <property type="project" value="UniProtKB-UniRule"/>
</dbReference>
<evidence type="ECO:0000256" key="6">
    <source>
        <dbReference type="ARBA" id="ARBA00022741"/>
    </source>
</evidence>
<dbReference type="GO" id="GO:0005829">
    <property type="term" value="C:cytosol"/>
    <property type="evidence" value="ECO:0007669"/>
    <property type="project" value="TreeGrafter"/>
</dbReference>
<keyword evidence="11 12" id="KW-0030">Aminoacyl-tRNA synthetase</keyword>
<dbReference type="SUPFAM" id="SSF55681">
    <property type="entry name" value="Class II aaRS and biotin synthetases"/>
    <property type="match status" value="1"/>
</dbReference>
<dbReference type="FunFam" id="3.10.310.40:FF:000001">
    <property type="entry name" value="Alanine--tRNA ligase"/>
    <property type="match status" value="1"/>
</dbReference>
<dbReference type="Gene3D" id="3.30.930.10">
    <property type="entry name" value="Bira Bifunctional Protein, Domain 2"/>
    <property type="match status" value="1"/>
</dbReference>
<evidence type="ECO:0000256" key="11">
    <source>
        <dbReference type="ARBA" id="ARBA00023146"/>
    </source>
</evidence>
<dbReference type="InterPro" id="IPR018165">
    <property type="entry name" value="Ala-tRNA-synth_IIc_core"/>
</dbReference>
<feature type="binding site" evidence="12">
    <location>
        <position position="575"/>
    </location>
    <ligand>
        <name>Zn(2+)</name>
        <dbReference type="ChEBI" id="CHEBI:29105"/>
    </ligand>
</feature>
<dbReference type="InterPro" id="IPR018163">
    <property type="entry name" value="Thr/Ala-tRNA-synth_IIc_edit"/>
</dbReference>
<evidence type="ECO:0000313" key="16">
    <source>
        <dbReference type="Proteomes" id="UP000023795"/>
    </source>
</evidence>
<gene>
    <name evidence="12 15" type="primary">alaS</name>
    <name evidence="15" type="ORF">MOMA_07576</name>
</gene>
<keyword evidence="16" id="KW-1185">Reference proteome</keyword>
<proteinExistence type="inferred from homology"/>
<dbReference type="CDD" id="cd00673">
    <property type="entry name" value="AlaRS_core"/>
    <property type="match status" value="1"/>
</dbReference>
<evidence type="ECO:0000256" key="3">
    <source>
        <dbReference type="ARBA" id="ARBA00022555"/>
    </source>
</evidence>
<evidence type="ECO:0000256" key="4">
    <source>
        <dbReference type="ARBA" id="ARBA00022598"/>
    </source>
</evidence>
<dbReference type="STRING" id="1230338.MOMA_07576"/>
<keyword evidence="8 12" id="KW-0067">ATP-binding</keyword>
<dbReference type="GO" id="GO:0004813">
    <property type="term" value="F:alanine-tRNA ligase activity"/>
    <property type="evidence" value="ECO:0007669"/>
    <property type="project" value="UniProtKB-UniRule"/>
</dbReference>
<dbReference type="PROSITE" id="PS50860">
    <property type="entry name" value="AA_TRNA_LIGASE_II_ALA"/>
    <property type="match status" value="1"/>
</dbReference>
<sequence length="892" mass="98552">MKATLPKFMNSNELRQAFIDFFKSKGHTPVASSSLVPHNDPTLLFTNAGMNQFKDTFLGLEKRDYKRAVTSQKCVRAGGKHNDLDNVGYTARHHTFFEMLGNFSFGDYFKETAIPLAWEFLTSPQWLGLPTDKLYVTVYHTDDEAFDIWHKVVGLPADRIIRIGDNKGAKFQSDNFWAMGDTGPCGPCTEVFFDHGEHIWGGLPGTAEEDGDRFVEIWNNVFMQFNRQKDGTLENLPAPSVDTGMGLERISAIMQGVHSNYEIDIFVNLMNHACQIIGMPKDTDINAEPSLKVLADHIRSVAFLIADGVIPSNEGRGYVLRRIIRRAVRHGNKLGANEAFFYKLVTPLADIMGGAYPQLIDNKTNIEQAILKEEEQFAKTLSQGLRLLSQELETLKAGDTLNGETVFKLYDTYGFPADLTADILREKDIHIDEIGFENSMNAQRQRARDAGKFGMDYNDLIQVDSATEFLGYDLLHADSEITHLYKDGKAVNELTEGDEGVLILDKTPFYAESGGQVGELGEISTPSGVFEVLDTKKSGQAFIHHGIVKMGQIHVTQTSFASVAEQVRTSSAKNHSATHLLHASLRHVFGDTVTQKGSLVSSDLLRFDFSHDKPLTNSEIEKIETIVNQQILANTPAIIEVLDIETAKNRGAMMLFGEKYGDTVRVLSMGVIDKQGKPFSIELCGGLHVARTGDIGLFKIISEQGISAGVRRIEAVTGLGALKFVQQGEKELSKLANQFKAKRHEIGDRVAQLNDKNRDLEKQLERLNQKLANIQAKELSQNIEKINDIKVLIARLDGMDSKNLRSVADDMKSKLHDGIVVLASTSNDKIALTASVGKNLTDRIKAGDIIKNLCENLGGKGGGKPDFAQGGASDINNLDKALSDIKTMIDNC</sequence>
<name>L2F7G6_9GAMM</name>
<keyword evidence="10 12" id="KW-0648">Protein biosynthesis</keyword>
<dbReference type="Pfam" id="PF02272">
    <property type="entry name" value="DHHA1"/>
    <property type="match status" value="1"/>
</dbReference>
<dbReference type="InterPro" id="IPR023033">
    <property type="entry name" value="Ala_tRNA_ligase_euk/bac"/>
</dbReference>
<reference evidence="15 16" key="1">
    <citation type="journal article" date="2013" name="Genome Announc.">
        <title>Genome Sequence of Moraxella macacae 0408225, a Novel Bacterial Species Isolated from a Cynomolgus Macaque with Epistaxis.</title>
        <authorList>
            <person name="Ladner J.T."/>
            <person name="Whitehouse C.A."/>
            <person name="Koroleva G.I."/>
            <person name="Palacios G.F."/>
        </authorList>
    </citation>
    <scope>NUCLEOTIDE SEQUENCE [LARGE SCALE GENOMIC DNA]</scope>
    <source>
        <strain evidence="15 16">0408225</strain>
    </source>
</reference>
<comment type="domain">
    <text evidence="12">Consists of three domains; the N-terminal catalytic domain, the editing domain and the C-terminal C-Ala domain. The editing domain removes incorrectly charged amino acids, while the C-Ala domain, along with tRNA(Ala), serves as a bridge to cooperatively bring together the editing and aminoacylation centers thus stimulating deacylation of misacylated tRNAs.</text>
</comment>
<keyword evidence="3 12" id="KW-0820">tRNA-binding</keyword>
<dbReference type="InterPro" id="IPR012947">
    <property type="entry name" value="tRNA_SAD"/>
</dbReference>
<dbReference type="PANTHER" id="PTHR11777">
    <property type="entry name" value="ALANYL-TRNA SYNTHETASE"/>
    <property type="match status" value="1"/>
</dbReference>
<dbReference type="GO" id="GO:0045892">
    <property type="term" value="P:negative regulation of DNA-templated transcription"/>
    <property type="evidence" value="ECO:0007669"/>
    <property type="project" value="TreeGrafter"/>
</dbReference>
<dbReference type="FunFam" id="3.30.54.20:FF:000001">
    <property type="entry name" value="Alanine--tRNA ligase"/>
    <property type="match status" value="1"/>
</dbReference>
<protein>
    <recommendedName>
        <fullName evidence="12">Alanine--tRNA ligase</fullName>
        <ecNumber evidence="12">6.1.1.7</ecNumber>
    </recommendedName>
    <alternativeName>
        <fullName evidence="12">Alanyl-tRNA synthetase</fullName>
        <shortName evidence="12">AlaRS</shortName>
    </alternativeName>
</protein>
<dbReference type="InterPro" id="IPR050058">
    <property type="entry name" value="Ala-tRNA_ligase"/>
</dbReference>
<evidence type="ECO:0000256" key="1">
    <source>
        <dbReference type="ARBA" id="ARBA00004496"/>
    </source>
</evidence>
<dbReference type="Gene3D" id="2.40.30.130">
    <property type="match status" value="1"/>
</dbReference>
<keyword evidence="12" id="KW-0963">Cytoplasm</keyword>
<dbReference type="FunFam" id="3.30.980.10:FF:000004">
    <property type="entry name" value="Alanine--tRNA ligase, cytoplasmic"/>
    <property type="match status" value="1"/>
</dbReference>
<dbReference type="Gene3D" id="6.10.250.550">
    <property type="match status" value="1"/>
</dbReference>
<dbReference type="InterPro" id="IPR009000">
    <property type="entry name" value="Transl_B-barrel_sf"/>
</dbReference>
<keyword evidence="13" id="KW-0175">Coiled coil</keyword>
<dbReference type="HAMAP" id="MF_00036_B">
    <property type="entry name" value="Ala_tRNA_synth_B"/>
    <property type="match status" value="1"/>
</dbReference>
<dbReference type="GO" id="GO:0000049">
    <property type="term" value="F:tRNA binding"/>
    <property type="evidence" value="ECO:0007669"/>
    <property type="project" value="UniProtKB-KW"/>
</dbReference>
<comment type="catalytic activity">
    <reaction evidence="12">
        <text>tRNA(Ala) + L-alanine + ATP = L-alanyl-tRNA(Ala) + AMP + diphosphate</text>
        <dbReference type="Rhea" id="RHEA:12540"/>
        <dbReference type="Rhea" id="RHEA-COMP:9657"/>
        <dbReference type="Rhea" id="RHEA-COMP:9923"/>
        <dbReference type="ChEBI" id="CHEBI:30616"/>
        <dbReference type="ChEBI" id="CHEBI:33019"/>
        <dbReference type="ChEBI" id="CHEBI:57972"/>
        <dbReference type="ChEBI" id="CHEBI:78442"/>
        <dbReference type="ChEBI" id="CHEBI:78497"/>
        <dbReference type="ChEBI" id="CHEBI:456215"/>
        <dbReference type="EC" id="6.1.1.7"/>
    </reaction>
</comment>
<evidence type="ECO:0000259" key="14">
    <source>
        <dbReference type="PROSITE" id="PS50860"/>
    </source>
</evidence>
<dbReference type="GO" id="GO:0002161">
    <property type="term" value="F:aminoacyl-tRNA deacylase activity"/>
    <property type="evidence" value="ECO:0007669"/>
    <property type="project" value="TreeGrafter"/>
</dbReference>
<evidence type="ECO:0000256" key="2">
    <source>
        <dbReference type="ARBA" id="ARBA00008226"/>
    </source>
</evidence>
<comment type="subcellular location">
    <subcellularLocation>
        <location evidence="1 12">Cytoplasm</location>
    </subcellularLocation>
</comment>
<keyword evidence="4 12" id="KW-0436">Ligase</keyword>
<dbReference type="EC" id="6.1.1.7" evidence="12"/>
<dbReference type="SUPFAM" id="SSF101353">
    <property type="entry name" value="Putative anticodon-binding domain of alanyl-tRNA synthetase (AlaRS)"/>
    <property type="match status" value="1"/>
</dbReference>
<keyword evidence="7 12" id="KW-0862">Zinc</keyword>
<dbReference type="EMBL" id="ANIN01000002">
    <property type="protein sequence ID" value="ELA08403.1"/>
    <property type="molecule type" value="Genomic_DNA"/>
</dbReference>
<dbReference type="InterPro" id="IPR018164">
    <property type="entry name" value="Ala-tRNA-synth_IIc_N"/>
</dbReference>
<dbReference type="PATRIC" id="fig|1230338.3.peg.1615"/>
<feature type="binding site" evidence="12">
    <location>
        <position position="579"/>
    </location>
    <ligand>
        <name>Zn(2+)</name>
        <dbReference type="ChEBI" id="CHEBI:29105"/>
    </ligand>
</feature>
<evidence type="ECO:0000256" key="10">
    <source>
        <dbReference type="ARBA" id="ARBA00022917"/>
    </source>
</evidence>
<feature type="domain" description="Alanyl-transfer RNA synthetases family profile" evidence="14">
    <location>
        <begin position="9"/>
        <end position="727"/>
    </location>
</feature>
<dbReference type="GO" id="GO:0008270">
    <property type="term" value="F:zinc ion binding"/>
    <property type="evidence" value="ECO:0007669"/>
    <property type="project" value="UniProtKB-UniRule"/>
</dbReference>
<comment type="function">
    <text evidence="12">Catalyzes the attachment of alanine to tRNA(Ala) in a two-step reaction: alanine is first activated by ATP to form Ala-AMP and then transferred to the acceptor end of tRNA(Ala). Also edits incorrectly charged Ser-tRNA(Ala) and Gly-tRNA(Ala) via its editing domain.</text>
</comment>
<organism evidence="15 16">
    <name type="scientific">Moraxella macacae 0408225</name>
    <dbReference type="NCBI Taxonomy" id="1230338"/>
    <lineage>
        <taxon>Bacteria</taxon>
        <taxon>Pseudomonadati</taxon>
        <taxon>Pseudomonadota</taxon>
        <taxon>Gammaproteobacteria</taxon>
        <taxon>Moraxellales</taxon>
        <taxon>Moraxellaceae</taxon>
        <taxon>Moraxella</taxon>
    </lineage>
</organism>
<dbReference type="GO" id="GO:0005524">
    <property type="term" value="F:ATP binding"/>
    <property type="evidence" value="ECO:0007669"/>
    <property type="project" value="UniProtKB-UniRule"/>
</dbReference>
<dbReference type="PRINTS" id="PR00980">
    <property type="entry name" value="TRNASYNTHALA"/>
</dbReference>
<dbReference type="Pfam" id="PF07973">
    <property type="entry name" value="tRNA_SAD"/>
    <property type="match status" value="1"/>
</dbReference>
<keyword evidence="9 12" id="KW-0694">RNA-binding</keyword>
<evidence type="ECO:0000256" key="7">
    <source>
        <dbReference type="ARBA" id="ARBA00022833"/>
    </source>
</evidence>
<dbReference type="SMART" id="SM00863">
    <property type="entry name" value="tRNA_SAD"/>
    <property type="match status" value="1"/>
</dbReference>
<evidence type="ECO:0000256" key="8">
    <source>
        <dbReference type="ARBA" id="ARBA00022840"/>
    </source>
</evidence>
<evidence type="ECO:0000256" key="9">
    <source>
        <dbReference type="ARBA" id="ARBA00022884"/>
    </source>
</evidence>
<dbReference type="Pfam" id="PF01411">
    <property type="entry name" value="tRNA-synt_2c"/>
    <property type="match status" value="1"/>
</dbReference>